<feature type="compositionally biased region" description="Pro residues" evidence="1">
    <location>
        <begin position="521"/>
        <end position="530"/>
    </location>
</feature>
<dbReference type="OrthoDB" id="6624682at2759"/>
<feature type="compositionally biased region" description="Basic and acidic residues" evidence="1">
    <location>
        <begin position="372"/>
        <end position="381"/>
    </location>
</feature>
<keyword evidence="2" id="KW-1133">Transmembrane helix</keyword>
<sequence>MVGCRAGNSCLLVLCLLTSHRSFVVAIPERRDELLRREYPLEEFLWTGSGDGPDHDEGQISWVTTTVFKTTTRLVATPVSASFTMVTATNCPGETAPCLTPSWQVESSALLEPSFTESHFETSMAPPSIWATPTISIVATATATLLPTDRPPVWPADFGTPDKKFWIVTVVEEDEVASPQKTPFESGLSRLYATAFKRQQEKHLGILNATSAQRLELQRKRRSPEVLVRLLNVTKENPKRIQLVYLVQVKGQPVLARAAVHDMKLVSDAEVARELGMNVLTKAEPYLKEREEAISQDNPAVTASPWVLAAVSISMVSLVGLVAVLLYLAASKQKRTNRLVDGATNMSFEPEVQSCGSGAKMSENWSVEALEGGHRQEDRNNQSDSSVAAAVARGVRKNKAPSPSSSYLSMPSVRKFPRGEISPQPMPQLLQQDDPRKDHLSMKNLDVYPDESAFAPPGASPMSVVRHGSFDGDPGVIGPCVYQMARGAASSRRRFQELVDDTFSLFGEQRVYPDEDRSRSPTPPPRPPSPKVDSRVHSAAYLRVSTPADSPPAPRPRTTEPHRPSLMQQPRRRPLLPASRASSAGPRGAWETPSEPVSSGVRPLSAGPFHRPLKEAAGRPPPHPPTVRANYILADSQLGRDDPAVPLISAIKSELKKFHSCSSCSIPGSISPVPQARQGDGGDTRSPAQLSLDDKDDVREVTLGTL</sequence>
<accession>A0A8S1BVW7</accession>
<feature type="region of interest" description="Disordered" evidence="1">
    <location>
        <begin position="664"/>
        <end position="706"/>
    </location>
</feature>
<feature type="compositionally biased region" description="Low complexity" evidence="1">
    <location>
        <begin position="564"/>
        <end position="589"/>
    </location>
</feature>
<evidence type="ECO:0000313" key="5">
    <source>
        <dbReference type="Proteomes" id="UP000494165"/>
    </source>
</evidence>
<feature type="chain" id="PRO_5035845671" evidence="3">
    <location>
        <begin position="27"/>
        <end position="706"/>
    </location>
</feature>
<feature type="transmembrane region" description="Helical" evidence="2">
    <location>
        <begin position="306"/>
        <end position="329"/>
    </location>
</feature>
<dbReference type="AlphaFoldDB" id="A0A8S1BVW7"/>
<organism evidence="4 5">
    <name type="scientific">Cloeon dipterum</name>
    <dbReference type="NCBI Taxonomy" id="197152"/>
    <lineage>
        <taxon>Eukaryota</taxon>
        <taxon>Metazoa</taxon>
        <taxon>Ecdysozoa</taxon>
        <taxon>Arthropoda</taxon>
        <taxon>Hexapoda</taxon>
        <taxon>Insecta</taxon>
        <taxon>Pterygota</taxon>
        <taxon>Palaeoptera</taxon>
        <taxon>Ephemeroptera</taxon>
        <taxon>Pisciforma</taxon>
        <taxon>Baetidae</taxon>
        <taxon>Cloeon</taxon>
    </lineage>
</organism>
<evidence type="ECO:0000256" key="3">
    <source>
        <dbReference type="SAM" id="SignalP"/>
    </source>
</evidence>
<keyword evidence="5" id="KW-1185">Reference proteome</keyword>
<feature type="region of interest" description="Disordered" evidence="1">
    <location>
        <begin position="372"/>
        <end position="433"/>
    </location>
</feature>
<dbReference type="EMBL" id="CADEPI010000002">
    <property type="protein sequence ID" value="CAB3359900.1"/>
    <property type="molecule type" value="Genomic_DNA"/>
</dbReference>
<feature type="region of interest" description="Disordered" evidence="1">
    <location>
        <begin position="506"/>
        <end position="628"/>
    </location>
</feature>
<gene>
    <name evidence="4" type="ORF">CLODIP_2_CD07963</name>
</gene>
<protein>
    <submittedName>
        <fullName evidence="4">Uncharacterized protein</fullName>
    </submittedName>
</protein>
<reference evidence="4 5" key="1">
    <citation type="submission" date="2020-04" db="EMBL/GenBank/DDBJ databases">
        <authorList>
            <person name="Alioto T."/>
            <person name="Alioto T."/>
            <person name="Gomez Garrido J."/>
        </authorList>
    </citation>
    <scope>NUCLEOTIDE SEQUENCE [LARGE SCALE GENOMIC DNA]</scope>
</reference>
<comment type="caution">
    <text evidence="4">The sequence shown here is derived from an EMBL/GenBank/DDBJ whole genome shotgun (WGS) entry which is preliminary data.</text>
</comment>
<keyword evidence="2" id="KW-0472">Membrane</keyword>
<evidence type="ECO:0000313" key="4">
    <source>
        <dbReference type="EMBL" id="CAB3359900.1"/>
    </source>
</evidence>
<dbReference type="Proteomes" id="UP000494165">
    <property type="component" value="Unassembled WGS sequence"/>
</dbReference>
<keyword evidence="3" id="KW-0732">Signal</keyword>
<keyword evidence="2" id="KW-0812">Transmembrane</keyword>
<feature type="signal peptide" evidence="3">
    <location>
        <begin position="1"/>
        <end position="26"/>
    </location>
</feature>
<name>A0A8S1BVW7_9INSE</name>
<evidence type="ECO:0000256" key="2">
    <source>
        <dbReference type="SAM" id="Phobius"/>
    </source>
</evidence>
<evidence type="ECO:0000256" key="1">
    <source>
        <dbReference type="SAM" id="MobiDB-lite"/>
    </source>
</evidence>
<proteinExistence type="predicted"/>
<feature type="compositionally biased region" description="Low complexity" evidence="1">
    <location>
        <begin position="401"/>
        <end position="412"/>
    </location>
</feature>